<reference evidence="1 2" key="1">
    <citation type="submission" date="2023-01" db="EMBL/GenBank/DDBJ databases">
        <authorList>
            <person name="Kreplak J."/>
        </authorList>
    </citation>
    <scope>NUCLEOTIDE SEQUENCE [LARGE SCALE GENOMIC DNA]</scope>
</reference>
<organism evidence="1 2">
    <name type="scientific">Vicia faba</name>
    <name type="common">Broad bean</name>
    <name type="synonym">Faba vulgaris</name>
    <dbReference type="NCBI Taxonomy" id="3906"/>
    <lineage>
        <taxon>Eukaryota</taxon>
        <taxon>Viridiplantae</taxon>
        <taxon>Streptophyta</taxon>
        <taxon>Embryophyta</taxon>
        <taxon>Tracheophyta</taxon>
        <taxon>Spermatophyta</taxon>
        <taxon>Magnoliopsida</taxon>
        <taxon>eudicotyledons</taxon>
        <taxon>Gunneridae</taxon>
        <taxon>Pentapetalae</taxon>
        <taxon>rosids</taxon>
        <taxon>fabids</taxon>
        <taxon>Fabales</taxon>
        <taxon>Fabaceae</taxon>
        <taxon>Papilionoideae</taxon>
        <taxon>50 kb inversion clade</taxon>
        <taxon>NPAAA clade</taxon>
        <taxon>Hologalegina</taxon>
        <taxon>IRL clade</taxon>
        <taxon>Fabeae</taxon>
        <taxon>Vicia</taxon>
    </lineage>
</organism>
<evidence type="ECO:0000313" key="1">
    <source>
        <dbReference type="EMBL" id="CAI8619887.1"/>
    </source>
</evidence>
<evidence type="ECO:0000313" key="2">
    <source>
        <dbReference type="Proteomes" id="UP001157006"/>
    </source>
</evidence>
<accession>A0AAV1BDX8</accession>
<protein>
    <submittedName>
        <fullName evidence="1">Uncharacterized protein</fullName>
    </submittedName>
</protein>
<dbReference type="AlphaFoldDB" id="A0AAV1BDX8"/>
<dbReference type="Proteomes" id="UP001157006">
    <property type="component" value="Chromosome 6"/>
</dbReference>
<keyword evidence="2" id="KW-1185">Reference proteome</keyword>
<name>A0AAV1BDX8_VICFA</name>
<sequence>MFKRKLISNKIVLKQLLYEWIVNSDFSRSSLLVVLLFCLSNSLEPSTKVTLVCAFKAELVVSFECLHFIKSTFKESGNESSNDLHSSNFNISLGGIVGGDGGGRDCGVGVGVGGGSKGEEEEGGWCGEGVDAGGGV</sequence>
<proteinExistence type="predicted"/>
<dbReference type="EMBL" id="OX451741">
    <property type="protein sequence ID" value="CAI8619887.1"/>
    <property type="molecule type" value="Genomic_DNA"/>
</dbReference>
<gene>
    <name evidence="1" type="ORF">VFH_VI192720</name>
</gene>